<dbReference type="PANTHER" id="PTHR21700:SF3">
    <property type="entry name" value="TRANSTHYRETIN-LIKE PROTEIN 5"/>
    <property type="match status" value="1"/>
</dbReference>
<dbReference type="AlphaFoldDB" id="A0A368FR02"/>
<evidence type="ECO:0000256" key="2">
    <source>
        <dbReference type="ARBA" id="ARBA00010112"/>
    </source>
</evidence>
<dbReference type="GO" id="GO:0005576">
    <property type="term" value="C:extracellular region"/>
    <property type="evidence" value="ECO:0007669"/>
    <property type="project" value="UniProtKB-SubCell"/>
</dbReference>
<name>A0A368FR02_ANCCA</name>
<dbReference type="PANTHER" id="PTHR21700">
    <property type="entry name" value="TRANSTHYRETIN-LIKE FAMILY PROTEIN-RELATED"/>
    <property type="match status" value="1"/>
</dbReference>
<reference evidence="6 7" key="1">
    <citation type="submission" date="2014-10" db="EMBL/GenBank/DDBJ databases">
        <title>Draft genome of the hookworm Ancylostoma caninum.</title>
        <authorList>
            <person name="Mitreva M."/>
        </authorList>
    </citation>
    <scope>NUCLEOTIDE SEQUENCE [LARGE SCALE GENOMIC DNA]</scope>
    <source>
        <strain evidence="6 7">Baltimore</strain>
    </source>
</reference>
<protein>
    <submittedName>
        <fullName evidence="6">Transthyretin-like family protein</fullName>
    </submittedName>
</protein>
<accession>A0A368FR02</accession>
<comment type="caution">
    <text evidence="6">The sequence shown here is derived from an EMBL/GenBank/DDBJ whole genome shotgun (WGS) entry which is preliminary data.</text>
</comment>
<keyword evidence="4 5" id="KW-0732">Signal</keyword>
<dbReference type="EMBL" id="JOJR01000757">
    <property type="protein sequence ID" value="RCN34651.1"/>
    <property type="molecule type" value="Genomic_DNA"/>
</dbReference>
<dbReference type="InterPro" id="IPR001534">
    <property type="entry name" value="Transthyretin-like"/>
</dbReference>
<evidence type="ECO:0000256" key="3">
    <source>
        <dbReference type="ARBA" id="ARBA00022525"/>
    </source>
</evidence>
<feature type="signal peptide" evidence="5">
    <location>
        <begin position="1"/>
        <end position="15"/>
    </location>
</feature>
<evidence type="ECO:0000313" key="7">
    <source>
        <dbReference type="Proteomes" id="UP000252519"/>
    </source>
</evidence>
<keyword evidence="7" id="KW-1185">Reference proteome</keyword>
<dbReference type="InterPro" id="IPR038479">
    <property type="entry name" value="Transthyretin-like_sf"/>
</dbReference>
<sequence length="97" mass="10745">MKAVVLLLLTSSCSGFFDRKQVVGVKGRLTCNGRPAKGVRVTYHLFDFHHPTAFDDTNDNGAFKLKGRAIKIAGIKPLLKINSNCNNKNVRNRSTLE</sequence>
<dbReference type="Gene3D" id="2.60.40.3330">
    <property type="match status" value="1"/>
</dbReference>
<comment type="similarity">
    <text evidence="2">Belongs to the nematode transthyretin-like family.</text>
</comment>
<organism evidence="6 7">
    <name type="scientific">Ancylostoma caninum</name>
    <name type="common">Dog hookworm</name>
    <dbReference type="NCBI Taxonomy" id="29170"/>
    <lineage>
        <taxon>Eukaryota</taxon>
        <taxon>Metazoa</taxon>
        <taxon>Ecdysozoa</taxon>
        <taxon>Nematoda</taxon>
        <taxon>Chromadorea</taxon>
        <taxon>Rhabditida</taxon>
        <taxon>Rhabditina</taxon>
        <taxon>Rhabditomorpha</taxon>
        <taxon>Strongyloidea</taxon>
        <taxon>Ancylostomatidae</taxon>
        <taxon>Ancylostomatinae</taxon>
        <taxon>Ancylostoma</taxon>
    </lineage>
</organism>
<comment type="subcellular location">
    <subcellularLocation>
        <location evidence="1">Secreted</location>
    </subcellularLocation>
</comment>
<dbReference type="Proteomes" id="UP000252519">
    <property type="component" value="Unassembled WGS sequence"/>
</dbReference>
<proteinExistence type="inferred from homology"/>
<dbReference type="OrthoDB" id="5886430at2759"/>
<evidence type="ECO:0000256" key="5">
    <source>
        <dbReference type="SAM" id="SignalP"/>
    </source>
</evidence>
<evidence type="ECO:0000256" key="1">
    <source>
        <dbReference type="ARBA" id="ARBA00004613"/>
    </source>
</evidence>
<dbReference type="GO" id="GO:0009986">
    <property type="term" value="C:cell surface"/>
    <property type="evidence" value="ECO:0007669"/>
    <property type="project" value="InterPro"/>
</dbReference>
<dbReference type="Pfam" id="PF01060">
    <property type="entry name" value="TTR-52"/>
    <property type="match status" value="1"/>
</dbReference>
<feature type="chain" id="PRO_5016679949" evidence="5">
    <location>
        <begin position="16"/>
        <end position="97"/>
    </location>
</feature>
<evidence type="ECO:0000313" key="6">
    <source>
        <dbReference type="EMBL" id="RCN34651.1"/>
    </source>
</evidence>
<keyword evidence="3" id="KW-0964">Secreted</keyword>
<evidence type="ECO:0000256" key="4">
    <source>
        <dbReference type="ARBA" id="ARBA00022729"/>
    </source>
</evidence>
<gene>
    <name evidence="6" type="ORF">ANCCAN_19493</name>
</gene>